<sequence length="298" mass="32155">MVGVCGTATVLKKMMSILLLVYLVSNYFADYRSVAQNLPLVPQQEVQALEAISTKLQIENWNVSQNFCSDGFVNDEWGYTNITCNNNATHVTNPNATHVTNIQLIGQALTGNLPAEFADLTFLQEIALVQNYIGGSIPNEIGDITTLEELSLRGNSIGGSIPKEIGDIATLEELDLTDNYINGTIPTTFAEIPLTVLYLWGNSIGGSIPKEIGDIATLEELYLKNNELGGPLPQNLGNLSRNGMGDDGLGLFEQMRELGLQPTGQTFLCVLSASASADAVEEGFLHFGSMKIEYGISS</sequence>
<name>A0ACB7XPJ4_9ERIC</name>
<reference evidence="1 2" key="1">
    <citation type="journal article" date="2021" name="Hortic Res">
        <title>High-quality reference genome and annotation aids understanding of berry development for evergreen blueberry (Vaccinium darrowii).</title>
        <authorList>
            <person name="Yu J."/>
            <person name="Hulse-Kemp A.M."/>
            <person name="Babiker E."/>
            <person name="Staton M."/>
        </authorList>
    </citation>
    <scope>NUCLEOTIDE SEQUENCE [LARGE SCALE GENOMIC DNA]</scope>
    <source>
        <strain evidence="2">cv. NJ 8807/NJ 8810</strain>
        <tissue evidence="1">Young leaf</tissue>
    </source>
</reference>
<evidence type="ECO:0000313" key="1">
    <source>
        <dbReference type="EMBL" id="KAH7842754.1"/>
    </source>
</evidence>
<evidence type="ECO:0000313" key="2">
    <source>
        <dbReference type="Proteomes" id="UP000828048"/>
    </source>
</evidence>
<organism evidence="1 2">
    <name type="scientific">Vaccinium darrowii</name>
    <dbReference type="NCBI Taxonomy" id="229202"/>
    <lineage>
        <taxon>Eukaryota</taxon>
        <taxon>Viridiplantae</taxon>
        <taxon>Streptophyta</taxon>
        <taxon>Embryophyta</taxon>
        <taxon>Tracheophyta</taxon>
        <taxon>Spermatophyta</taxon>
        <taxon>Magnoliopsida</taxon>
        <taxon>eudicotyledons</taxon>
        <taxon>Gunneridae</taxon>
        <taxon>Pentapetalae</taxon>
        <taxon>asterids</taxon>
        <taxon>Ericales</taxon>
        <taxon>Ericaceae</taxon>
        <taxon>Vaccinioideae</taxon>
        <taxon>Vaccinieae</taxon>
        <taxon>Vaccinium</taxon>
    </lineage>
</organism>
<dbReference type="Proteomes" id="UP000828048">
    <property type="component" value="Chromosome 1"/>
</dbReference>
<dbReference type="EMBL" id="CM037151">
    <property type="protein sequence ID" value="KAH7842754.1"/>
    <property type="molecule type" value="Genomic_DNA"/>
</dbReference>
<protein>
    <submittedName>
        <fullName evidence="1">Uncharacterized protein</fullName>
    </submittedName>
</protein>
<accession>A0ACB7XPJ4</accession>
<comment type="caution">
    <text evidence="1">The sequence shown here is derived from an EMBL/GenBank/DDBJ whole genome shotgun (WGS) entry which is preliminary data.</text>
</comment>
<gene>
    <name evidence="1" type="ORF">Vadar_008772</name>
</gene>
<keyword evidence="2" id="KW-1185">Reference proteome</keyword>
<proteinExistence type="predicted"/>